<sequence>MTNNWRMLNSNKNPESLSVFSGLSIDFEAYCKEIDNKLINISWIKPASESLGCRPCYLMFGAVFILVLIVSMGYAGALICNLVGFIYPAYMSFKALETPGKLDDKQWLTYWVVYAIFNILEVFIDIILFWMPFYYLFKLCFLFWLFLPQTTGAVTLYSNIFRPLLIRFEKKIDNTIENVLDVSNSARLVAQRYSKKLLEGSEKIE</sequence>
<evidence type="ECO:0000256" key="6">
    <source>
        <dbReference type="RuleBase" id="RU362006"/>
    </source>
</evidence>
<keyword evidence="5 7" id="KW-0472">Membrane</keyword>
<evidence type="ECO:0000256" key="7">
    <source>
        <dbReference type="SAM" id="Phobius"/>
    </source>
</evidence>
<feature type="transmembrane region" description="Helical" evidence="7">
    <location>
        <begin position="108"/>
        <end position="135"/>
    </location>
</feature>
<comment type="subcellular location">
    <subcellularLocation>
        <location evidence="1 6">Membrane</location>
        <topology evidence="1 6">Multi-pass membrane protein</topology>
    </subcellularLocation>
</comment>
<dbReference type="GO" id="GO:0016020">
    <property type="term" value="C:membrane"/>
    <property type="evidence" value="ECO:0007669"/>
    <property type="project" value="UniProtKB-SubCell"/>
</dbReference>
<evidence type="ECO:0000256" key="2">
    <source>
        <dbReference type="ARBA" id="ARBA00008573"/>
    </source>
</evidence>
<dbReference type="VEuPathDB" id="CryptoDB:GY17_00001188"/>
<dbReference type="VEuPathDB" id="CryptoDB:ChTU502y2012_305g0260"/>
<dbReference type="OrthoDB" id="10009287at2759"/>
<dbReference type="Pfam" id="PF03134">
    <property type="entry name" value="TB2_DP1_HVA22"/>
    <property type="match status" value="1"/>
</dbReference>
<dbReference type="InterPro" id="IPR004345">
    <property type="entry name" value="TB2_DP1_HVA22"/>
</dbReference>
<evidence type="ECO:0000256" key="4">
    <source>
        <dbReference type="ARBA" id="ARBA00022989"/>
    </source>
</evidence>
<dbReference type="EMBL" id="JTAI01000044">
    <property type="protein sequence ID" value="PPS97314.1"/>
    <property type="molecule type" value="Genomic_DNA"/>
</dbReference>
<evidence type="ECO:0000256" key="3">
    <source>
        <dbReference type="ARBA" id="ARBA00022692"/>
    </source>
</evidence>
<organism evidence="8">
    <name type="scientific">Cryptosporidium hominis</name>
    <dbReference type="NCBI Taxonomy" id="237895"/>
    <lineage>
        <taxon>Eukaryota</taxon>
        <taxon>Sar</taxon>
        <taxon>Alveolata</taxon>
        <taxon>Apicomplexa</taxon>
        <taxon>Conoidasida</taxon>
        <taxon>Coccidia</taxon>
        <taxon>Eucoccidiorida</taxon>
        <taxon>Eimeriorina</taxon>
        <taxon>Cryptosporidiidae</taxon>
        <taxon>Cryptosporidium</taxon>
    </lineage>
</organism>
<evidence type="ECO:0000313" key="8">
    <source>
        <dbReference type="EMBL" id="CUV04125.1"/>
    </source>
</evidence>
<feature type="transmembrane region" description="Helical" evidence="7">
    <location>
        <begin position="141"/>
        <end position="161"/>
    </location>
</feature>
<keyword evidence="10" id="KW-1185">Reference proteome</keyword>
<dbReference type="PANTHER" id="PTHR12300">
    <property type="entry name" value="HVA22-LIKE PROTEINS"/>
    <property type="match status" value="1"/>
</dbReference>
<evidence type="ECO:0000313" key="9">
    <source>
        <dbReference type="EMBL" id="PPS97314.1"/>
    </source>
</evidence>
<protein>
    <submittedName>
        <fullName evidence="9">TB2/DP1/HVA22 family integral membrane protein</fullName>
    </submittedName>
</protein>
<reference evidence="9 10" key="1">
    <citation type="submission" date="2014-11" db="EMBL/GenBank/DDBJ databases">
        <title>Comparative genomic analysis of Cryptosporidium hominis reveals occurrence of genetic recombination in virulent subtypes.</title>
        <authorList>
            <person name="Guo Y."/>
            <person name="Tang K."/>
            <person name="Frace M."/>
            <person name="Li N."/>
            <person name="Roellig D.M."/>
            <person name="Sammons S."/>
            <person name="Knipe K."/>
            <person name="Rowe L."/>
            <person name="Feng Y."/>
            <person name="Xiao L."/>
        </authorList>
    </citation>
    <scope>NUCLEOTIDE SEQUENCE [LARGE SCALE GENOMIC DNA]</scope>
    <source>
        <strain evidence="9">30976</strain>
    </source>
</reference>
<dbReference type="VEuPathDB" id="CryptoDB:Chro.10208"/>
<name>A0A0S4TA35_CRYHO</name>
<dbReference type="Proteomes" id="UP000199752">
    <property type="component" value="Chromosome 1"/>
</dbReference>
<evidence type="ECO:0000256" key="5">
    <source>
        <dbReference type="ARBA" id="ARBA00023136"/>
    </source>
</evidence>
<keyword evidence="4 7" id="KW-1133">Transmembrane helix</keyword>
<reference evidence="8" key="2">
    <citation type="submission" date="2015-08" db="EMBL/GenBank/DDBJ databases">
        <authorList>
            <person name="Babu N.S."/>
            <person name="Beckwith C.J."/>
            <person name="Beseler K.G."/>
            <person name="Brison A."/>
            <person name="Carone J.V."/>
            <person name="Caskin T.P."/>
            <person name="Diamond M."/>
            <person name="Durham M.E."/>
            <person name="Foxe J.M."/>
            <person name="Go M."/>
            <person name="Henderson B.A."/>
            <person name="Jones I.B."/>
            <person name="McGettigan J.A."/>
            <person name="Micheletti S.J."/>
            <person name="Nasrallah M.E."/>
            <person name="Ortiz D."/>
            <person name="Piller C.R."/>
            <person name="Privatt S.R."/>
            <person name="Schneider S.L."/>
            <person name="Sharp S."/>
            <person name="Smith T.C."/>
            <person name="Stanton J.D."/>
            <person name="Ullery H.E."/>
            <person name="Wilson R.J."/>
            <person name="Serrano M.G."/>
            <person name="Buck G."/>
            <person name="Lee V."/>
            <person name="Wang Y."/>
            <person name="Carvalho R."/>
            <person name="Voegtly L."/>
            <person name="Shi R."/>
            <person name="Duckworth R."/>
            <person name="Johnson A."/>
            <person name="Loviza R."/>
            <person name="Walstead R."/>
            <person name="Shah Z."/>
            <person name="Kiflezghi M."/>
            <person name="Wade K."/>
            <person name="Ball S.L."/>
            <person name="Bradley K.W."/>
            <person name="Asai D.J."/>
            <person name="Bowman C.A."/>
            <person name="Russell D.A."/>
            <person name="Pope W.H."/>
            <person name="Jacobs-Sera D."/>
            <person name="Hendrix R.W."/>
            <person name="Hatfull G.F."/>
        </authorList>
    </citation>
    <scope>NUCLEOTIDE SEQUENCE [LARGE SCALE GENOMIC DNA]</scope>
</reference>
<reference evidence="9 10" key="3">
    <citation type="submission" date="2017-10" db="EMBL/GenBank/DDBJ databases">
        <title>Consistent, comparative and evidence-based genome annotation and re-annotation for the closely-related species, Cryptosporidium parvum, C. hominis and C. tyzzeri.</title>
        <authorList>
            <person name="Baptista R.P."/>
            <person name="Li Y."/>
            <person name="Sateriale A."/>
            <person name="Striepen B."/>
            <person name="Kissinger J.C."/>
        </authorList>
    </citation>
    <scope>NUCLEOTIDE SEQUENCE [LARGE SCALE GENOMIC DNA]</scope>
    <source>
        <strain evidence="9">30976</strain>
    </source>
</reference>
<dbReference type="AlphaFoldDB" id="A0A0S4TA35"/>
<comment type="similarity">
    <text evidence="2 6">Belongs to the DP1 family.</text>
</comment>
<dbReference type="EMBL" id="LN877947">
    <property type="protein sequence ID" value="CUV04125.1"/>
    <property type="molecule type" value="Genomic_DNA"/>
</dbReference>
<evidence type="ECO:0000313" key="10">
    <source>
        <dbReference type="Proteomes" id="UP001429100"/>
    </source>
</evidence>
<evidence type="ECO:0000256" key="1">
    <source>
        <dbReference type="ARBA" id="ARBA00004141"/>
    </source>
</evidence>
<feature type="transmembrane region" description="Helical" evidence="7">
    <location>
        <begin position="57"/>
        <end position="87"/>
    </location>
</feature>
<dbReference type="PANTHER" id="PTHR12300:SF161">
    <property type="entry name" value="RECEPTOR EXPRESSION-ENHANCING PROTEIN"/>
    <property type="match status" value="1"/>
</dbReference>
<keyword evidence="3 7" id="KW-0812">Transmembrane</keyword>
<gene>
    <name evidence="8" type="ORF">CHUDEA1_1830</name>
    <name evidence="9" type="ORF">GY17_00001188</name>
</gene>
<dbReference type="VEuPathDB" id="CryptoDB:CHUDEA1_1830"/>
<dbReference type="Proteomes" id="UP001429100">
    <property type="component" value="Unassembled WGS sequence"/>
</dbReference>
<proteinExistence type="inferred from homology"/>
<accession>A0A0S4TA35</accession>